<feature type="binding site" evidence="13">
    <location>
        <position position="734"/>
    </location>
    <ligand>
        <name>Zn(2+)</name>
        <dbReference type="ChEBI" id="CHEBI:29105"/>
        <label>1</label>
        <note>catalytic</note>
    </ligand>
</feature>
<dbReference type="CDD" id="cd03312">
    <property type="entry name" value="CIMS_N_terminal_like"/>
    <property type="match status" value="1"/>
</dbReference>
<dbReference type="Pfam" id="PF01717">
    <property type="entry name" value="Meth_synt_2"/>
    <property type="match status" value="1"/>
</dbReference>
<dbReference type="GO" id="GO:0008270">
    <property type="term" value="F:zinc ion binding"/>
    <property type="evidence" value="ECO:0007669"/>
    <property type="project" value="InterPro"/>
</dbReference>
<keyword evidence="8 11" id="KW-0677">Repeat</keyword>
<feature type="binding site" evidence="11">
    <location>
        <begin position="22"/>
        <end position="25"/>
    </location>
    <ligand>
        <name>5-methyltetrahydropteroyltri-L-glutamate</name>
        <dbReference type="ChEBI" id="CHEBI:58207"/>
    </ligand>
</feature>
<dbReference type="GO" id="GO:0003871">
    <property type="term" value="F:5-methyltetrahydropteroyltriglutamate-homocysteine S-methyltransferase activity"/>
    <property type="evidence" value="ECO:0007669"/>
    <property type="project" value="UniProtKB-UniRule"/>
</dbReference>
<dbReference type="Gene3D" id="3.20.20.210">
    <property type="match status" value="2"/>
</dbReference>
<evidence type="ECO:0000259" key="15">
    <source>
        <dbReference type="Pfam" id="PF01717"/>
    </source>
</evidence>
<feature type="binding site" evidence="12">
    <location>
        <position position="25"/>
    </location>
    <ligand>
        <name>5-methyltetrahydropteroyltri-L-glutamate</name>
        <dbReference type="ChEBI" id="CHEBI:58207"/>
    </ligand>
</feature>
<reference evidence="18 19" key="2">
    <citation type="submission" date="2015-03" db="EMBL/GenBank/DDBJ databases">
        <authorList>
            <consortium name="Pathogen Informatics"/>
            <person name="Murphy D."/>
        </authorList>
    </citation>
    <scope>NUCLEOTIDE SEQUENCE [LARGE SCALE GENOMIC DNA]</scope>
    <source>
        <strain evidence="18">Type strain: CIP110230</strain>
        <strain evidence="19">type strain: CIP110230</strain>
    </source>
</reference>
<proteinExistence type="inferred from homology"/>
<comment type="pathway">
    <text evidence="2 11">Amino-acid biosynthesis; L-methionine biosynthesis via de novo pathway; L-methionine from L-homocysteine (MetE route): step 1/1.</text>
</comment>
<keyword evidence="4 11" id="KW-0489">Methyltransferase</keyword>
<evidence type="ECO:0000256" key="9">
    <source>
        <dbReference type="ARBA" id="ARBA00022833"/>
    </source>
</evidence>
<sequence>MGNMTMTILNHTLGFPRVGLKRELKKAQESYWAGNSTQEELLNVGRELRARHWQQQQQAGIDLLPVGDFAWYDHVLTTSLLLGNIPERHQNADGSIDLDTLFRIGRGRAPTGKPAAAAEMTKWFNTNYHYMVPEFQQGQQFKLGWTQLLDEVDEALALGHKIKPVLLGPVTYLWLGKVKGEPFDRLSLLKDILPVYQQVLAKLAKRGIEWVQIDEPALVLELPPEWLAAFQPAYQALQGQVKLLLTTYFDSIGHNLDTVRALPVQGLHVDVVAGQDDIADLNAKLPKEWLLSLGVINGRNVWRADLSHWFERLQPQVNSRPLWLGSSCSLLHSPIDLSEETRLDAEVKSWFAFALQKCAELALLTQALNAPSEAKLAELAAYSAPIRARRASSRVHNAQVAQRLAAITAQDIERQLPYEARATTQRKRFNLPAWPTTTIGSFPQTTEIRGLRLDFKQGRLDGKNYRIGISEHIKQAIAEQERLGLDVLVHGEAERNDMVEYFGEHLDGFVFTQNGWVQSYGSRCVKPPVIIGDISRPAAITVEWAKYAQSLTDKPVKGMLTGPVTILCWSFPREDVSRETIAKQIALALRDEVEDLEKAGIGIIQIDEPALREGLPLRRADWQAYLQWAVDAFKLNAAIAQNDTQIHTHMCYCEFNDIMDSIAALDADVITIETSRSDMELLESFEDFAYPNEIGPGVYDIHSPNVPSVEWIEALLRKAAQRIPAERLWVNPDCGLKTRGWPETRQALANMVLAAQRLREEQIE</sequence>
<evidence type="ECO:0000313" key="20">
    <source>
        <dbReference type="Proteomes" id="UP000045840"/>
    </source>
</evidence>
<evidence type="ECO:0000256" key="13">
    <source>
        <dbReference type="PIRSR" id="PIRSR000382-2"/>
    </source>
</evidence>
<reference evidence="17" key="1">
    <citation type="submission" date="2015-03" db="EMBL/GenBank/DDBJ databases">
        <authorList>
            <person name="Murphy D."/>
        </authorList>
    </citation>
    <scope>NUCLEOTIDE SEQUENCE [LARGE SCALE GENOMIC DNA]</scope>
    <source>
        <strain evidence="17">A125KOH2</strain>
    </source>
</reference>
<organism evidence="17 20">
    <name type="scientific">Yersinia pekkanenii</name>
    <dbReference type="NCBI Taxonomy" id="1288385"/>
    <lineage>
        <taxon>Bacteria</taxon>
        <taxon>Pseudomonadati</taxon>
        <taxon>Pseudomonadota</taxon>
        <taxon>Gammaproteobacteria</taxon>
        <taxon>Enterobacterales</taxon>
        <taxon>Yersiniaceae</taxon>
        <taxon>Yersinia</taxon>
    </lineage>
</organism>
<gene>
    <name evidence="11 17" type="primary">metE</name>
    <name evidence="17" type="ORF">ERS008529_00744</name>
    <name evidence="18" type="ORF">ERS137968_02263</name>
</gene>
<evidence type="ECO:0000256" key="11">
    <source>
        <dbReference type="HAMAP-Rule" id="MF_00172"/>
    </source>
</evidence>
<accession>A0A0T9NQM9</accession>
<dbReference type="GO" id="GO:0071265">
    <property type="term" value="P:L-methionine biosynthetic process"/>
    <property type="evidence" value="ECO:0007669"/>
    <property type="project" value="UniProtKB-ARBA"/>
</dbReference>
<feature type="binding site" evidence="11">
    <location>
        <position position="492"/>
    </location>
    <ligand>
        <name>L-homocysteine</name>
        <dbReference type="ChEBI" id="CHEBI:58199"/>
    </ligand>
</feature>
<feature type="binding site" evidence="11 12">
    <location>
        <begin position="439"/>
        <end position="441"/>
    </location>
    <ligand>
        <name>L-homocysteine</name>
        <dbReference type="ChEBI" id="CHEBI:58199"/>
    </ligand>
</feature>
<dbReference type="GO" id="GO:0032259">
    <property type="term" value="P:methylation"/>
    <property type="evidence" value="ECO:0007669"/>
    <property type="project" value="UniProtKB-KW"/>
</dbReference>
<dbReference type="AlphaFoldDB" id="A0A0T9NQM9"/>
<feature type="binding site" evidence="11 12">
    <location>
        <begin position="523"/>
        <end position="524"/>
    </location>
    <ligand>
        <name>5-methyltetrahydropteroyltri-L-glutamate</name>
        <dbReference type="ChEBI" id="CHEBI:58207"/>
    </ligand>
</feature>
<dbReference type="STRING" id="1288385.ERS137968_02263"/>
<comment type="function">
    <text evidence="1 11">Catalyzes the transfer of a methyl group from 5-methyltetrahydrofolate to homocysteine resulting in methionine formation.</text>
</comment>
<dbReference type="EC" id="2.1.1.14" evidence="11"/>
<keyword evidence="7 11" id="KW-0479">Metal-binding</keyword>
<dbReference type="EMBL" id="CWJL01000010">
    <property type="protein sequence ID" value="CRY67197.1"/>
    <property type="molecule type" value="Genomic_DNA"/>
</dbReference>
<evidence type="ECO:0000313" key="18">
    <source>
        <dbReference type="EMBL" id="CRY67197.1"/>
    </source>
</evidence>
<keyword evidence="5 11" id="KW-0028">Amino-acid biosynthesis</keyword>
<feature type="binding site" evidence="11">
    <location>
        <position position="651"/>
    </location>
    <ligand>
        <name>Zn(2+)</name>
        <dbReference type="ChEBI" id="CHEBI:29105"/>
        <note>catalytic</note>
    </ligand>
</feature>
<evidence type="ECO:0000259" key="16">
    <source>
        <dbReference type="Pfam" id="PF08267"/>
    </source>
</evidence>
<dbReference type="EMBL" id="CQAZ01000005">
    <property type="protein sequence ID" value="CNH24809.1"/>
    <property type="molecule type" value="Genomic_DNA"/>
</dbReference>
<feature type="binding site" evidence="13">
    <location>
        <position position="651"/>
    </location>
    <ligand>
        <name>Zn(2+)</name>
        <dbReference type="ChEBI" id="CHEBI:29105"/>
        <label>1</label>
        <note>catalytic</note>
    </ligand>
</feature>
<keyword evidence="9 11" id="KW-0862">Zinc</keyword>
<feature type="binding site" evidence="11 12">
    <location>
        <position position="607"/>
    </location>
    <ligand>
        <name>L-homocysteine</name>
        <dbReference type="ChEBI" id="CHEBI:58199"/>
    </ligand>
</feature>
<keyword evidence="19" id="KW-1185">Reference proteome</keyword>
<feature type="domain" description="Cobalamin-independent methionine synthase MetE C-terminal/archaeal" evidence="15">
    <location>
        <begin position="434"/>
        <end position="756"/>
    </location>
</feature>
<feature type="binding site" evidence="11 12">
    <location>
        <position position="607"/>
    </location>
    <ligand>
        <name>L-methionine</name>
        <dbReference type="ChEBI" id="CHEBI:57844"/>
    </ligand>
</feature>
<dbReference type="InterPro" id="IPR002629">
    <property type="entry name" value="Met_Synth_C/arc"/>
</dbReference>
<evidence type="ECO:0000256" key="12">
    <source>
        <dbReference type="PIRSR" id="PIRSR000382-1"/>
    </source>
</evidence>
<evidence type="ECO:0000256" key="7">
    <source>
        <dbReference type="ARBA" id="ARBA00022723"/>
    </source>
</evidence>
<dbReference type="Pfam" id="PF08267">
    <property type="entry name" value="Meth_synt_1"/>
    <property type="match status" value="1"/>
</dbReference>
<dbReference type="InterPro" id="IPR013215">
    <property type="entry name" value="Cbl-indep_Met_Synth_N"/>
</dbReference>
<feature type="binding site" evidence="11">
    <location>
        <position position="673"/>
    </location>
    <ligand>
        <name>Zn(2+)</name>
        <dbReference type="ChEBI" id="CHEBI:29105"/>
        <note>catalytic</note>
    </ligand>
</feature>
<feature type="binding site" evidence="11 12">
    <location>
        <position position="569"/>
    </location>
    <ligand>
        <name>5-methyltetrahydropteroyltri-L-glutamate</name>
        <dbReference type="ChEBI" id="CHEBI:58207"/>
    </ligand>
</feature>
<feature type="binding site" evidence="11">
    <location>
        <position position="649"/>
    </location>
    <ligand>
        <name>Zn(2+)</name>
        <dbReference type="ChEBI" id="CHEBI:29105"/>
        <note>catalytic</note>
    </ligand>
</feature>
<dbReference type="HAMAP" id="MF_00172">
    <property type="entry name" value="Meth_synth"/>
    <property type="match status" value="1"/>
</dbReference>
<evidence type="ECO:0000256" key="3">
    <source>
        <dbReference type="ARBA" id="ARBA00009553"/>
    </source>
</evidence>
<evidence type="ECO:0000256" key="5">
    <source>
        <dbReference type="ARBA" id="ARBA00022605"/>
    </source>
</evidence>
<feature type="binding site" evidence="12">
    <location>
        <position position="127"/>
    </location>
    <ligand>
        <name>5-methyltetrahydropteroyltri-L-glutamate</name>
        <dbReference type="ChEBI" id="CHEBI:58207"/>
    </ligand>
</feature>
<dbReference type="InterPro" id="IPR006276">
    <property type="entry name" value="Cobalamin-indep_Met_synthase"/>
</dbReference>
<feature type="binding site" evidence="11 12">
    <location>
        <begin position="439"/>
        <end position="441"/>
    </location>
    <ligand>
        <name>L-methionine</name>
        <dbReference type="ChEBI" id="CHEBI:57844"/>
    </ligand>
</feature>
<keyword evidence="6 11" id="KW-0808">Transferase</keyword>
<dbReference type="Proteomes" id="UP000045840">
    <property type="component" value="Unassembled WGS sequence"/>
</dbReference>
<dbReference type="FunFam" id="3.20.20.210:FF:000003">
    <property type="entry name" value="5-methyltetrahydropteroyltriglutamate--homocysteine methyltransferase"/>
    <property type="match status" value="1"/>
</dbReference>
<reference evidence="20" key="3">
    <citation type="submission" date="2015-03" db="EMBL/GenBank/DDBJ databases">
        <authorList>
            <consortium name="Pathogen Informatics"/>
        </authorList>
    </citation>
    <scope>NUCLEOTIDE SEQUENCE [LARGE SCALE GENOMIC DNA]</scope>
    <source>
        <strain evidence="20">A125KOH2</strain>
    </source>
</reference>
<dbReference type="PIRSF" id="PIRSF000382">
    <property type="entry name" value="MeTrfase_B12_ind"/>
    <property type="match status" value="1"/>
</dbReference>
<dbReference type="InterPro" id="IPR038071">
    <property type="entry name" value="UROD/MetE-like_sf"/>
</dbReference>
<dbReference type="FunFam" id="3.20.20.210:FF:000002">
    <property type="entry name" value="5-methyltetrahydropteroyltriglutamate--homocysteine methyltransferase"/>
    <property type="match status" value="1"/>
</dbReference>
<comment type="cofactor">
    <cofactor evidence="11">
        <name>Zn(2+)</name>
        <dbReference type="ChEBI" id="CHEBI:29105"/>
    </cofactor>
    <text evidence="11">Binds 1 zinc ion per subunit.</text>
</comment>
<evidence type="ECO:0000256" key="4">
    <source>
        <dbReference type="ARBA" id="ARBA00022603"/>
    </source>
</evidence>
<dbReference type="Proteomes" id="UP000044625">
    <property type="component" value="Unassembled WGS sequence"/>
</dbReference>
<protein>
    <recommendedName>
        <fullName evidence="11">5-methyltetrahydropteroyltriglutamate--homocysteine methyltransferase</fullName>
        <ecNumber evidence="11">2.1.1.14</ecNumber>
    </recommendedName>
    <alternativeName>
        <fullName evidence="11">Cobalamin-independent methionine synthase</fullName>
    </alternativeName>
    <alternativeName>
        <fullName evidence="11">Methionine synthase, vitamin-B12 independent isozyme</fullName>
    </alternativeName>
</protein>
<evidence type="ECO:0000256" key="8">
    <source>
        <dbReference type="ARBA" id="ARBA00022737"/>
    </source>
</evidence>
<name>A0A0T9NQM9_9GAMM</name>
<evidence type="ECO:0000256" key="1">
    <source>
        <dbReference type="ARBA" id="ARBA00002777"/>
    </source>
</evidence>
<feature type="binding site" evidence="11">
    <location>
        <position position="734"/>
    </location>
    <ligand>
        <name>Zn(2+)</name>
        <dbReference type="ChEBI" id="CHEBI:29105"/>
        <note>catalytic</note>
    </ligand>
</feature>
<evidence type="ECO:0000256" key="14">
    <source>
        <dbReference type="PIRSR" id="PIRSR000382-3"/>
    </source>
</evidence>
<comment type="catalytic activity">
    <reaction evidence="11">
        <text>5-methyltetrahydropteroyltri-L-glutamate + L-homocysteine = tetrahydropteroyltri-L-glutamate + L-methionine</text>
        <dbReference type="Rhea" id="RHEA:21196"/>
        <dbReference type="ChEBI" id="CHEBI:57844"/>
        <dbReference type="ChEBI" id="CHEBI:58140"/>
        <dbReference type="ChEBI" id="CHEBI:58199"/>
        <dbReference type="ChEBI" id="CHEBI:58207"/>
        <dbReference type="EC" id="2.1.1.14"/>
    </reaction>
</comment>
<dbReference type="NCBIfam" id="NF003556">
    <property type="entry name" value="PRK05222.1"/>
    <property type="match status" value="1"/>
</dbReference>
<dbReference type="NCBIfam" id="TIGR01371">
    <property type="entry name" value="met_syn_B12ind"/>
    <property type="match status" value="1"/>
</dbReference>
<evidence type="ECO:0000313" key="17">
    <source>
        <dbReference type="EMBL" id="CNH24809.1"/>
    </source>
</evidence>
<feature type="binding site" evidence="11 12">
    <location>
        <position position="492"/>
    </location>
    <ligand>
        <name>L-methionine</name>
        <dbReference type="ChEBI" id="CHEBI:57844"/>
    </ligand>
</feature>
<feature type="binding site" evidence="13">
    <location>
        <position position="673"/>
    </location>
    <ligand>
        <name>Zn(2+)</name>
        <dbReference type="ChEBI" id="CHEBI:29105"/>
        <label>1</label>
        <note>catalytic</note>
    </ligand>
</feature>
<keyword evidence="10 11" id="KW-0486">Methionine biosynthesis</keyword>
<evidence type="ECO:0000313" key="19">
    <source>
        <dbReference type="Proteomes" id="UP000044625"/>
    </source>
</evidence>
<evidence type="ECO:0000256" key="6">
    <source>
        <dbReference type="ARBA" id="ARBA00022679"/>
    </source>
</evidence>
<dbReference type="UniPathway" id="UPA00051">
    <property type="reaction ID" value="UER00082"/>
</dbReference>
<dbReference type="PANTHER" id="PTHR30519">
    <property type="entry name" value="5-METHYLTETRAHYDROPTEROYLTRIGLUTAMATE--HOMOCYSTEINE METHYLTRANSFERASE"/>
    <property type="match status" value="1"/>
</dbReference>
<comment type="cofactor">
    <cofactor evidence="13">
        <name>Zn(2+)</name>
        <dbReference type="ChEBI" id="CHEBI:29105"/>
    </cofactor>
    <text evidence="13">Binds 2 Zn(2+) ions per subunit.</text>
</comment>
<feature type="domain" description="Cobalamin-independent methionine synthase MetE N-terminal" evidence="16">
    <location>
        <begin position="10"/>
        <end position="315"/>
    </location>
</feature>
<feature type="binding site" evidence="11">
    <location>
        <position position="122"/>
    </location>
    <ligand>
        <name>5-methyltetrahydropteroyltri-L-glutamate</name>
        <dbReference type="ChEBI" id="CHEBI:58207"/>
    </ligand>
</feature>
<evidence type="ECO:0000256" key="2">
    <source>
        <dbReference type="ARBA" id="ARBA00004681"/>
    </source>
</evidence>
<feature type="binding site" evidence="11">
    <location>
        <position position="613"/>
    </location>
    <ligand>
        <name>5-methyltetrahydropteroyltri-L-glutamate</name>
        <dbReference type="ChEBI" id="CHEBI:58207"/>
    </ligand>
</feature>
<dbReference type="CDD" id="cd03311">
    <property type="entry name" value="CIMS_C_terminal_like"/>
    <property type="match status" value="1"/>
</dbReference>
<feature type="binding site" evidence="13">
    <location>
        <position position="649"/>
    </location>
    <ligand>
        <name>Zn(2+)</name>
        <dbReference type="ChEBI" id="CHEBI:29105"/>
        <label>1</label>
        <note>catalytic</note>
    </ligand>
</feature>
<comment type="similarity">
    <text evidence="3 11">Belongs to the vitamin-B12 independent methionine synthase family.</text>
</comment>
<dbReference type="SUPFAM" id="SSF51726">
    <property type="entry name" value="UROD/MetE-like"/>
    <property type="match status" value="2"/>
</dbReference>
<evidence type="ECO:0000256" key="10">
    <source>
        <dbReference type="ARBA" id="ARBA00023167"/>
    </source>
</evidence>
<feature type="active site" description="Proton donor" evidence="11 14">
    <location>
        <position position="702"/>
    </location>
</feature>